<proteinExistence type="inferred from homology"/>
<keyword evidence="1 3" id="KW-0554">One-carbon metabolism</keyword>
<name>A0A939GCE5_9BACT</name>
<organism evidence="6 7">
    <name type="scientific">Fibrella aquatilis</name>
    <dbReference type="NCBI Taxonomy" id="2817059"/>
    <lineage>
        <taxon>Bacteria</taxon>
        <taxon>Pseudomonadati</taxon>
        <taxon>Bacteroidota</taxon>
        <taxon>Cytophagia</taxon>
        <taxon>Cytophagales</taxon>
        <taxon>Spirosomataceae</taxon>
        <taxon>Fibrella</taxon>
    </lineage>
</organism>
<dbReference type="GO" id="GO:0006730">
    <property type="term" value="P:one-carbon metabolic process"/>
    <property type="evidence" value="ECO:0007669"/>
    <property type="project" value="UniProtKB-KW"/>
</dbReference>
<dbReference type="PIRSF" id="PIRSF036480">
    <property type="entry name" value="FormyFH4_hydr"/>
    <property type="match status" value="1"/>
</dbReference>
<dbReference type="InterPro" id="IPR002912">
    <property type="entry name" value="ACT_dom"/>
</dbReference>
<evidence type="ECO:0000256" key="2">
    <source>
        <dbReference type="ARBA" id="ARBA00022801"/>
    </source>
</evidence>
<evidence type="ECO:0000256" key="1">
    <source>
        <dbReference type="ARBA" id="ARBA00022563"/>
    </source>
</evidence>
<dbReference type="Proteomes" id="UP000664795">
    <property type="component" value="Unassembled WGS sequence"/>
</dbReference>
<dbReference type="EMBL" id="JAFMYU010000036">
    <property type="protein sequence ID" value="MBO0934679.1"/>
    <property type="molecule type" value="Genomic_DNA"/>
</dbReference>
<dbReference type="NCBIfam" id="NF004684">
    <property type="entry name" value="PRK06027.1"/>
    <property type="match status" value="1"/>
</dbReference>
<dbReference type="RefSeq" id="WP_207338645.1">
    <property type="nucleotide sequence ID" value="NZ_JAFMYU010000036.1"/>
</dbReference>
<comment type="similarity">
    <text evidence="3">Belongs to the PurU family.</text>
</comment>
<comment type="caution">
    <text evidence="6">The sequence shown here is derived from an EMBL/GenBank/DDBJ whole genome shotgun (WGS) entry which is preliminary data.</text>
</comment>
<dbReference type="PRINTS" id="PR01575">
    <property type="entry name" value="FFH4HYDRLASE"/>
</dbReference>
<dbReference type="EC" id="3.5.1.10" evidence="3 4"/>
<dbReference type="GO" id="GO:0006189">
    <property type="term" value="P:'de novo' IMP biosynthetic process"/>
    <property type="evidence" value="ECO:0007669"/>
    <property type="project" value="UniProtKB-UniRule"/>
</dbReference>
<keyword evidence="3" id="KW-0658">Purine biosynthesis</keyword>
<evidence type="ECO:0000313" key="6">
    <source>
        <dbReference type="EMBL" id="MBO0934679.1"/>
    </source>
</evidence>
<dbReference type="InterPro" id="IPR045865">
    <property type="entry name" value="ACT-like_dom_sf"/>
</dbReference>
<evidence type="ECO:0000256" key="3">
    <source>
        <dbReference type="HAMAP-Rule" id="MF_01927"/>
    </source>
</evidence>
<dbReference type="Gene3D" id="3.30.70.260">
    <property type="match status" value="1"/>
</dbReference>
<dbReference type="NCBIfam" id="TIGR00655">
    <property type="entry name" value="PurU"/>
    <property type="match status" value="1"/>
</dbReference>
<evidence type="ECO:0000259" key="5">
    <source>
        <dbReference type="PROSITE" id="PS51671"/>
    </source>
</evidence>
<dbReference type="PANTHER" id="PTHR42706">
    <property type="entry name" value="FORMYLTETRAHYDROFOLATE DEFORMYLASE"/>
    <property type="match status" value="1"/>
</dbReference>
<dbReference type="Pfam" id="PF01842">
    <property type="entry name" value="ACT"/>
    <property type="match status" value="1"/>
</dbReference>
<comment type="pathway">
    <text evidence="3">Purine metabolism; IMP biosynthesis via de novo pathway; formate from 10-formyl-5,6,7,8-tetrahydrofolate: step 1/1.</text>
</comment>
<dbReference type="InterPro" id="IPR004810">
    <property type="entry name" value="PurU"/>
</dbReference>
<feature type="active site" evidence="3">
    <location>
        <position position="231"/>
    </location>
</feature>
<keyword evidence="2 3" id="KW-0378">Hydrolase</keyword>
<comment type="catalytic activity">
    <reaction evidence="3">
        <text>(6R)-10-formyltetrahydrofolate + H2O = (6S)-5,6,7,8-tetrahydrofolate + formate + H(+)</text>
        <dbReference type="Rhea" id="RHEA:19833"/>
        <dbReference type="ChEBI" id="CHEBI:15377"/>
        <dbReference type="ChEBI" id="CHEBI:15378"/>
        <dbReference type="ChEBI" id="CHEBI:15740"/>
        <dbReference type="ChEBI" id="CHEBI:57453"/>
        <dbReference type="ChEBI" id="CHEBI:195366"/>
        <dbReference type="EC" id="3.5.1.10"/>
    </reaction>
</comment>
<dbReference type="AlphaFoldDB" id="A0A939GCE5"/>
<protein>
    <recommendedName>
        <fullName evidence="3 4">Formyltetrahydrofolate deformylase</fullName>
        <ecNumber evidence="3 4">3.5.1.10</ecNumber>
    </recommendedName>
    <alternativeName>
        <fullName evidence="3">Formyl-FH(4) hydrolase</fullName>
    </alternativeName>
</protein>
<keyword evidence="7" id="KW-1185">Reference proteome</keyword>
<dbReference type="Pfam" id="PF00551">
    <property type="entry name" value="Formyl_trans_N"/>
    <property type="match status" value="1"/>
</dbReference>
<comment type="function">
    <text evidence="3">Catalyzes the hydrolysis of 10-formyltetrahydrofolate (formyl-FH4) to formate and tetrahydrofolate (FH4).</text>
</comment>
<sequence>MTKHILLMDGPDGPGLIHHVTGVLFRHGLNIIRNDEYVSPDGQFFMRTEFEAGPQQAGIALDSHDPQQILDELRQTLPAGVSLRLNPKQKKNVVVFVTKEHHCLGELLIRYGFDELGADILAVVSNYATLQPLVSKFGIPFHHIAHEGKTREEHEAAVLRTLAIYQPDYLVLAKYMRVLTPDFVAHYNNRIVNIHHSFLPAFVGASPYRQAYERGVKIIGATAHFVNNNLDEGPIIAQDTQEVDHRHTATDMATMGRDVEKIVLSQALKLVFNDRVFIHQNRTIIL</sequence>
<dbReference type="InterPro" id="IPR002376">
    <property type="entry name" value="Formyl_transf_N"/>
</dbReference>
<dbReference type="PROSITE" id="PS51671">
    <property type="entry name" value="ACT"/>
    <property type="match status" value="1"/>
</dbReference>
<dbReference type="InterPro" id="IPR044074">
    <property type="entry name" value="PurU_ACT"/>
</dbReference>
<accession>A0A939GCE5</accession>
<dbReference type="SUPFAM" id="SSF55021">
    <property type="entry name" value="ACT-like"/>
    <property type="match status" value="1"/>
</dbReference>
<dbReference type="HAMAP" id="MF_01927">
    <property type="entry name" value="PurU"/>
    <property type="match status" value="1"/>
</dbReference>
<dbReference type="PANTHER" id="PTHR42706:SF1">
    <property type="entry name" value="FORMYLTETRAHYDROFOLATE DEFORMYLASE 2, MITOCHONDRIAL"/>
    <property type="match status" value="1"/>
</dbReference>
<feature type="domain" description="ACT" evidence="5">
    <location>
        <begin position="5"/>
        <end position="88"/>
    </location>
</feature>
<dbReference type="GO" id="GO:0008864">
    <property type="term" value="F:formyltetrahydrofolate deformylase activity"/>
    <property type="evidence" value="ECO:0007669"/>
    <property type="project" value="UniProtKB-UniRule"/>
</dbReference>
<reference evidence="6 7" key="1">
    <citation type="submission" date="2021-03" db="EMBL/GenBank/DDBJ databases">
        <title>Fibrella sp. HMF5036 genome sequencing and assembly.</title>
        <authorList>
            <person name="Kang H."/>
            <person name="Kim H."/>
            <person name="Bae S."/>
            <person name="Joh K."/>
        </authorList>
    </citation>
    <scope>NUCLEOTIDE SEQUENCE [LARGE SCALE GENOMIC DNA]</scope>
    <source>
        <strain evidence="6 7">HMF5036</strain>
    </source>
</reference>
<dbReference type="Gene3D" id="3.40.50.170">
    <property type="entry name" value="Formyl transferase, N-terminal domain"/>
    <property type="match status" value="1"/>
</dbReference>
<evidence type="ECO:0000256" key="4">
    <source>
        <dbReference type="NCBIfam" id="TIGR00655"/>
    </source>
</evidence>
<evidence type="ECO:0000313" key="7">
    <source>
        <dbReference type="Proteomes" id="UP000664795"/>
    </source>
</evidence>
<dbReference type="CDD" id="cd04875">
    <property type="entry name" value="ACT_F4HF-DF"/>
    <property type="match status" value="1"/>
</dbReference>
<dbReference type="SUPFAM" id="SSF53328">
    <property type="entry name" value="Formyltransferase"/>
    <property type="match status" value="1"/>
</dbReference>
<dbReference type="InterPro" id="IPR036477">
    <property type="entry name" value="Formyl_transf_N_sf"/>
</dbReference>
<gene>
    <name evidence="3 6" type="primary">purU</name>
    <name evidence="6" type="ORF">J2I48_26960</name>
</gene>